<dbReference type="PROSITE" id="PS50846">
    <property type="entry name" value="HMA_2"/>
    <property type="match status" value="1"/>
</dbReference>
<dbReference type="InterPro" id="IPR017969">
    <property type="entry name" value="Heavy-metal-associated_CS"/>
</dbReference>
<sequence>MQHTFKIDGMTCGGCASSIRKVLDAQPGVTGAEVDLAAAEARFDYDPAQTPLASIQQAIEDAGYDVVA</sequence>
<name>A0ABT7DYG2_9NEIS</name>
<gene>
    <name evidence="3" type="ORF">PZA18_06535</name>
</gene>
<dbReference type="SUPFAM" id="SSF55008">
    <property type="entry name" value="HMA, heavy metal-associated domain"/>
    <property type="match status" value="1"/>
</dbReference>
<reference evidence="3" key="1">
    <citation type="submission" date="2023-03" db="EMBL/GenBank/DDBJ databases">
        <title>Chitinimonas shenzhenensis gen. nov., sp. nov., a novel member of family Burkholderiaceae isolated from activated sludge collected in Shen Zhen, China.</title>
        <authorList>
            <person name="Wang X."/>
        </authorList>
    </citation>
    <scope>NUCLEOTIDE SEQUENCE</scope>
    <source>
        <strain evidence="3">DQS-5</strain>
    </source>
</reference>
<dbReference type="CDD" id="cd00371">
    <property type="entry name" value="HMA"/>
    <property type="match status" value="1"/>
</dbReference>
<dbReference type="PROSITE" id="PS01047">
    <property type="entry name" value="HMA_1"/>
    <property type="match status" value="1"/>
</dbReference>
<comment type="caution">
    <text evidence="3">The sequence shown here is derived from an EMBL/GenBank/DDBJ whole genome shotgun (WGS) entry which is preliminary data.</text>
</comment>
<protein>
    <submittedName>
        <fullName evidence="3">Heavy metal-associated domain-containing protein</fullName>
    </submittedName>
</protein>
<dbReference type="RefSeq" id="WP_284100001.1">
    <property type="nucleotide sequence ID" value="NZ_JARRAF010000005.1"/>
</dbReference>
<dbReference type="Proteomes" id="UP001172778">
    <property type="component" value="Unassembled WGS sequence"/>
</dbReference>
<dbReference type="PANTHER" id="PTHR46594:SF4">
    <property type="entry name" value="P-TYPE CATION-TRANSPORTING ATPASE"/>
    <property type="match status" value="1"/>
</dbReference>
<organism evidence="3 4">
    <name type="scientific">Parachitinimonas caeni</name>
    <dbReference type="NCBI Taxonomy" id="3031301"/>
    <lineage>
        <taxon>Bacteria</taxon>
        <taxon>Pseudomonadati</taxon>
        <taxon>Pseudomonadota</taxon>
        <taxon>Betaproteobacteria</taxon>
        <taxon>Neisseriales</taxon>
        <taxon>Chitinibacteraceae</taxon>
        <taxon>Parachitinimonas</taxon>
    </lineage>
</organism>
<dbReference type="InterPro" id="IPR036163">
    <property type="entry name" value="HMA_dom_sf"/>
</dbReference>
<dbReference type="PANTHER" id="PTHR46594">
    <property type="entry name" value="P-TYPE CATION-TRANSPORTING ATPASE"/>
    <property type="match status" value="1"/>
</dbReference>
<proteinExistence type="predicted"/>
<evidence type="ECO:0000313" key="3">
    <source>
        <dbReference type="EMBL" id="MDK2123702.1"/>
    </source>
</evidence>
<feature type="domain" description="HMA" evidence="2">
    <location>
        <begin position="1"/>
        <end position="67"/>
    </location>
</feature>
<evidence type="ECO:0000256" key="1">
    <source>
        <dbReference type="ARBA" id="ARBA00022723"/>
    </source>
</evidence>
<keyword evidence="4" id="KW-1185">Reference proteome</keyword>
<evidence type="ECO:0000259" key="2">
    <source>
        <dbReference type="PROSITE" id="PS50846"/>
    </source>
</evidence>
<keyword evidence="1" id="KW-0479">Metal-binding</keyword>
<dbReference type="EMBL" id="JARRAF010000005">
    <property type="protein sequence ID" value="MDK2123702.1"/>
    <property type="molecule type" value="Genomic_DNA"/>
</dbReference>
<accession>A0ABT7DYG2</accession>
<dbReference type="Pfam" id="PF00403">
    <property type="entry name" value="HMA"/>
    <property type="match status" value="1"/>
</dbReference>
<dbReference type="Gene3D" id="3.30.70.100">
    <property type="match status" value="1"/>
</dbReference>
<dbReference type="InterPro" id="IPR006121">
    <property type="entry name" value="HMA_dom"/>
</dbReference>
<evidence type="ECO:0000313" key="4">
    <source>
        <dbReference type="Proteomes" id="UP001172778"/>
    </source>
</evidence>